<feature type="binding site" evidence="6">
    <location>
        <position position="247"/>
    </location>
    <ligand>
        <name>K(+)</name>
        <dbReference type="ChEBI" id="CHEBI:29103"/>
    </ligand>
</feature>
<reference evidence="9 10" key="1">
    <citation type="submission" date="2019-11" db="EMBL/GenBank/DDBJ databases">
        <authorList>
            <person name="Zhang X.Y."/>
        </authorList>
    </citation>
    <scope>NUCLEOTIDE SEQUENCE [LARGE SCALE GENOMIC DNA]</scope>
    <source>
        <strain evidence="9 10">C176</strain>
    </source>
</reference>
<feature type="domain" description="TrmE-type G" evidence="8">
    <location>
        <begin position="216"/>
        <end position="368"/>
    </location>
</feature>
<dbReference type="GO" id="GO:0046872">
    <property type="term" value="F:metal ion binding"/>
    <property type="evidence" value="ECO:0007669"/>
    <property type="project" value="UniProtKB-KW"/>
</dbReference>
<evidence type="ECO:0000313" key="10">
    <source>
        <dbReference type="Proteomes" id="UP000433788"/>
    </source>
</evidence>
<feature type="binding site" evidence="6">
    <location>
        <begin position="226"/>
        <end position="231"/>
    </location>
    <ligand>
        <name>GTP</name>
        <dbReference type="ChEBI" id="CHEBI:37565"/>
    </ligand>
</feature>
<feature type="binding site" evidence="6">
    <location>
        <position position="22"/>
    </location>
    <ligand>
        <name>(6S)-5-formyl-5,6,7,8-tetrahydrofolate</name>
        <dbReference type="ChEBI" id="CHEBI:57457"/>
    </ligand>
</feature>
<feature type="binding site" evidence="6">
    <location>
        <position position="226"/>
    </location>
    <ligand>
        <name>K(+)</name>
        <dbReference type="ChEBI" id="CHEBI:29103"/>
    </ligand>
</feature>
<evidence type="ECO:0000256" key="4">
    <source>
        <dbReference type="ARBA" id="ARBA00022958"/>
    </source>
</evidence>
<evidence type="ECO:0000256" key="5">
    <source>
        <dbReference type="ARBA" id="ARBA00023134"/>
    </source>
</evidence>
<evidence type="ECO:0000259" key="8">
    <source>
        <dbReference type="PROSITE" id="PS51709"/>
    </source>
</evidence>
<dbReference type="SUPFAM" id="SSF52540">
    <property type="entry name" value="P-loop containing nucleoside triphosphate hydrolases"/>
    <property type="match status" value="1"/>
</dbReference>
<feature type="binding site" evidence="6">
    <location>
        <position position="79"/>
    </location>
    <ligand>
        <name>(6S)-5-formyl-5,6,7,8-tetrahydrofolate</name>
        <dbReference type="ChEBI" id="CHEBI:57457"/>
    </ligand>
</feature>
<comment type="caution">
    <text evidence="6">Lacks conserved residue(s) required for the propagation of feature annotation.</text>
</comment>
<comment type="subcellular location">
    <subcellularLocation>
        <location evidence="6">Cytoplasm</location>
    </subcellularLocation>
</comment>
<gene>
    <name evidence="6 9" type="primary">mnmE</name>
    <name evidence="6" type="synonym">trmE</name>
    <name evidence="9" type="ORF">GH984_06780</name>
</gene>
<dbReference type="NCBIfam" id="TIGR00231">
    <property type="entry name" value="small_GTP"/>
    <property type="match status" value="1"/>
</dbReference>
<dbReference type="PROSITE" id="PS51709">
    <property type="entry name" value="G_TRME"/>
    <property type="match status" value="1"/>
</dbReference>
<dbReference type="NCBIfam" id="NF003661">
    <property type="entry name" value="PRK05291.1-3"/>
    <property type="match status" value="1"/>
</dbReference>
<comment type="function">
    <text evidence="6">Exhibits a very high intrinsic GTPase hydrolysis rate. Involved in the addition of a carboxymethylaminomethyl (cmnm) group at the wobble position (U34) of certain tRNAs, forming tRNA-cmnm(5)s(2)U34.</text>
</comment>
<dbReference type="PANTHER" id="PTHR42714:SF2">
    <property type="entry name" value="TRNA MODIFICATION GTPASE GTPBP3, MITOCHONDRIAL"/>
    <property type="match status" value="1"/>
</dbReference>
<dbReference type="InterPro" id="IPR027266">
    <property type="entry name" value="TrmE/GcvT-like"/>
</dbReference>
<name>A0A6N7QSM9_9GAMM</name>
<feature type="binding site" evidence="6">
    <location>
        <position position="250"/>
    </location>
    <ligand>
        <name>K(+)</name>
        <dbReference type="ChEBI" id="CHEBI:29103"/>
    </ligand>
</feature>
<sequence>MATTTICAVATPPGRGGVGIIRLSGPEAVAIAHVMVGDLPTPRVAALRTFRDAAGDAIDEGLVLYFPAPHSMTGEDVVELQGHGGPVVLDQLLQRLLSLGAVLAEPGEFSQRAFINGRMDLTRAEAIADLISAGSEAAARAAMRSLQGSFASAINGLVERLLAVRVQCEAHIDFADEPLTEAESSTEALAMALDQIKADLVETLRLAESGQRLQAGLTLVIAGRPNAGKSSLLNALARRDAAIVTDIAGTTRDVIDTALHLDGLPLRVLDTAGLRDSDDQIEQEGVRRARAAMEQADRILLVVEEGDVIEPAALDLPAGVPITRVLNKIDLTGRAPGVVAGSSEMVAVSALTGAGLDALREHLFTQLGHTHEEPPFIARRRHLLALQTAAEDLDEAIAALNDGLGDELVAESLRQAQDALGRITGTITTEDLLGEIFSTFCIGK</sequence>
<dbReference type="Gene3D" id="3.40.50.300">
    <property type="entry name" value="P-loop containing nucleotide triphosphate hydrolases"/>
    <property type="match status" value="1"/>
</dbReference>
<dbReference type="InterPro" id="IPR025867">
    <property type="entry name" value="MnmE_helical"/>
</dbReference>
<dbReference type="CDD" id="cd04164">
    <property type="entry name" value="trmE"/>
    <property type="match status" value="1"/>
</dbReference>
<dbReference type="InterPro" id="IPR004520">
    <property type="entry name" value="GTPase_MnmE"/>
</dbReference>
<accession>A0A6N7QSM9</accession>
<keyword evidence="6" id="KW-0460">Magnesium</keyword>
<dbReference type="InterPro" id="IPR005225">
    <property type="entry name" value="Small_GTP-bd"/>
</dbReference>
<keyword evidence="6" id="KW-0963">Cytoplasm</keyword>
<dbReference type="InterPro" id="IPR031168">
    <property type="entry name" value="G_TrmE"/>
</dbReference>
<dbReference type="Proteomes" id="UP000433788">
    <property type="component" value="Unassembled WGS sequence"/>
</dbReference>
<comment type="subunit">
    <text evidence="6">Homodimer. Heterotetramer of two MnmE and two MnmG subunits.</text>
</comment>
<dbReference type="Gene3D" id="3.30.1360.120">
    <property type="entry name" value="Probable tRNA modification gtpase trme, domain 1"/>
    <property type="match status" value="1"/>
</dbReference>
<dbReference type="Gene3D" id="1.20.120.430">
    <property type="entry name" value="tRNA modification GTPase MnmE domain 2"/>
    <property type="match status" value="1"/>
</dbReference>
<protein>
    <recommendedName>
        <fullName evidence="6">tRNA modification GTPase MnmE</fullName>
        <ecNumber evidence="6">3.6.-.-</ecNumber>
    </recommendedName>
</protein>
<keyword evidence="5 6" id="KW-0342">GTP-binding</keyword>
<evidence type="ECO:0000256" key="3">
    <source>
        <dbReference type="ARBA" id="ARBA00022741"/>
    </source>
</evidence>
<comment type="caution">
    <text evidence="9">The sequence shown here is derived from an EMBL/GenBank/DDBJ whole genome shotgun (WGS) entry which is preliminary data.</text>
</comment>
<keyword evidence="6" id="KW-0378">Hydrolase</keyword>
<keyword evidence="2 6" id="KW-0819">tRNA processing</keyword>
<dbReference type="Pfam" id="PF12631">
    <property type="entry name" value="MnmE_helical"/>
    <property type="match status" value="1"/>
</dbReference>
<proteinExistence type="inferred from homology"/>
<evidence type="ECO:0000256" key="2">
    <source>
        <dbReference type="ARBA" id="ARBA00022694"/>
    </source>
</evidence>
<keyword evidence="6" id="KW-0479">Metal-binding</keyword>
<feature type="binding site" evidence="6">
    <location>
        <begin position="245"/>
        <end position="251"/>
    </location>
    <ligand>
        <name>GTP</name>
        <dbReference type="ChEBI" id="CHEBI:37565"/>
    </ligand>
</feature>
<feature type="binding site" evidence="6">
    <location>
        <position position="118"/>
    </location>
    <ligand>
        <name>(6S)-5-formyl-5,6,7,8-tetrahydrofolate</name>
        <dbReference type="ChEBI" id="CHEBI:57457"/>
    </ligand>
</feature>
<dbReference type="InterPro" id="IPR018948">
    <property type="entry name" value="GTP-bd_TrmE_N"/>
</dbReference>
<organism evidence="9 10">
    <name type="scientific">Spiribacter salilacus</name>
    <dbReference type="NCBI Taxonomy" id="2664894"/>
    <lineage>
        <taxon>Bacteria</taxon>
        <taxon>Pseudomonadati</taxon>
        <taxon>Pseudomonadota</taxon>
        <taxon>Gammaproteobacteria</taxon>
        <taxon>Chromatiales</taxon>
        <taxon>Ectothiorhodospiraceae</taxon>
        <taxon>Spiribacter</taxon>
    </lineage>
</organism>
<dbReference type="GO" id="GO:0002098">
    <property type="term" value="P:tRNA wobble uridine modification"/>
    <property type="evidence" value="ECO:0007669"/>
    <property type="project" value="TreeGrafter"/>
</dbReference>
<dbReference type="InterPro" id="IPR006073">
    <property type="entry name" value="GTP-bd"/>
</dbReference>
<dbReference type="Pfam" id="PF10396">
    <property type="entry name" value="TrmE_N"/>
    <property type="match status" value="1"/>
</dbReference>
<dbReference type="GO" id="GO:0030488">
    <property type="term" value="P:tRNA methylation"/>
    <property type="evidence" value="ECO:0007669"/>
    <property type="project" value="TreeGrafter"/>
</dbReference>
<feature type="binding site" evidence="6">
    <location>
        <position position="230"/>
    </location>
    <ligand>
        <name>Mg(2+)</name>
        <dbReference type="ChEBI" id="CHEBI:18420"/>
    </ligand>
</feature>
<comment type="similarity">
    <text evidence="1 6 7">Belongs to the TRAFAC class TrmE-Era-EngA-EngB-Septin-like GTPase superfamily. TrmE GTPase family.</text>
</comment>
<dbReference type="GO" id="GO:0003924">
    <property type="term" value="F:GTPase activity"/>
    <property type="evidence" value="ECO:0007669"/>
    <property type="project" value="UniProtKB-UniRule"/>
</dbReference>
<evidence type="ECO:0000256" key="7">
    <source>
        <dbReference type="RuleBase" id="RU003313"/>
    </source>
</evidence>
<dbReference type="CDD" id="cd14858">
    <property type="entry name" value="TrmE_N"/>
    <property type="match status" value="1"/>
</dbReference>
<dbReference type="GO" id="GO:0005829">
    <property type="term" value="C:cytosol"/>
    <property type="evidence" value="ECO:0007669"/>
    <property type="project" value="TreeGrafter"/>
</dbReference>
<dbReference type="InterPro" id="IPR027368">
    <property type="entry name" value="MnmE_dom2"/>
</dbReference>
<evidence type="ECO:0000256" key="1">
    <source>
        <dbReference type="ARBA" id="ARBA00011043"/>
    </source>
</evidence>
<dbReference type="InterPro" id="IPR027417">
    <property type="entry name" value="P-loop_NTPase"/>
</dbReference>
<dbReference type="EMBL" id="WJPP01000003">
    <property type="protein sequence ID" value="MRH78409.1"/>
    <property type="molecule type" value="Genomic_DNA"/>
</dbReference>
<dbReference type="EC" id="3.6.-.-" evidence="6"/>
<dbReference type="Pfam" id="PF01926">
    <property type="entry name" value="MMR_HSR1"/>
    <property type="match status" value="1"/>
</dbReference>
<dbReference type="NCBIfam" id="TIGR00450">
    <property type="entry name" value="mnmE_trmE_thdF"/>
    <property type="match status" value="1"/>
</dbReference>
<evidence type="ECO:0000313" key="9">
    <source>
        <dbReference type="EMBL" id="MRH78409.1"/>
    </source>
</evidence>
<feature type="binding site" evidence="6">
    <location>
        <begin position="270"/>
        <end position="273"/>
    </location>
    <ligand>
        <name>GTP</name>
        <dbReference type="ChEBI" id="CHEBI:37565"/>
    </ligand>
</feature>
<feature type="binding site" evidence="6">
    <location>
        <position position="245"/>
    </location>
    <ligand>
        <name>K(+)</name>
        <dbReference type="ChEBI" id="CHEBI:29103"/>
    </ligand>
</feature>
<feature type="binding site" evidence="6">
    <location>
        <position position="444"/>
    </location>
    <ligand>
        <name>(6S)-5-formyl-5,6,7,8-tetrahydrofolate</name>
        <dbReference type="ChEBI" id="CHEBI:57457"/>
    </ligand>
</feature>
<keyword evidence="3 6" id="KW-0547">Nucleotide-binding</keyword>
<keyword evidence="10" id="KW-1185">Reference proteome</keyword>
<keyword evidence="4 6" id="KW-0630">Potassium</keyword>
<dbReference type="RefSeq" id="WP_369691980.1">
    <property type="nucleotide sequence ID" value="NZ_WJPP01000003.1"/>
</dbReference>
<dbReference type="HAMAP" id="MF_00379">
    <property type="entry name" value="GTPase_MnmE"/>
    <property type="match status" value="1"/>
</dbReference>
<dbReference type="AlphaFoldDB" id="A0A6N7QSM9"/>
<evidence type="ECO:0000256" key="6">
    <source>
        <dbReference type="HAMAP-Rule" id="MF_00379"/>
    </source>
</evidence>
<dbReference type="GO" id="GO:0005525">
    <property type="term" value="F:GTP binding"/>
    <property type="evidence" value="ECO:0007669"/>
    <property type="project" value="UniProtKB-UniRule"/>
</dbReference>
<dbReference type="PANTHER" id="PTHR42714">
    <property type="entry name" value="TRNA MODIFICATION GTPASE GTPBP3"/>
    <property type="match status" value="1"/>
</dbReference>
<comment type="cofactor">
    <cofactor evidence="6">
        <name>K(+)</name>
        <dbReference type="ChEBI" id="CHEBI:29103"/>
    </cofactor>
    <text evidence="6">Binds 1 potassium ion per subunit.</text>
</comment>
<feature type="binding site" evidence="6">
    <location>
        <position position="251"/>
    </location>
    <ligand>
        <name>Mg(2+)</name>
        <dbReference type="ChEBI" id="CHEBI:18420"/>
    </ligand>
</feature>